<dbReference type="AlphaFoldDB" id="A0A699H387"/>
<evidence type="ECO:0000313" key="2">
    <source>
        <dbReference type="EMBL" id="GEX26097.1"/>
    </source>
</evidence>
<feature type="compositionally biased region" description="Basic and acidic residues" evidence="1">
    <location>
        <begin position="337"/>
        <end position="358"/>
    </location>
</feature>
<proteinExistence type="predicted"/>
<dbReference type="EMBL" id="BKCJ010098156">
    <property type="protein sequence ID" value="GEX26097.1"/>
    <property type="molecule type" value="Genomic_DNA"/>
</dbReference>
<accession>A0A699H387</accession>
<feature type="region of interest" description="Disordered" evidence="1">
    <location>
        <begin position="138"/>
        <end position="169"/>
    </location>
</feature>
<feature type="compositionally biased region" description="Low complexity" evidence="1">
    <location>
        <begin position="154"/>
        <end position="169"/>
    </location>
</feature>
<reference evidence="2" key="1">
    <citation type="journal article" date="2019" name="Sci. Rep.">
        <title>Draft genome of Tanacetum cinerariifolium, the natural source of mosquito coil.</title>
        <authorList>
            <person name="Yamashiro T."/>
            <person name="Shiraishi A."/>
            <person name="Satake H."/>
            <person name="Nakayama K."/>
        </authorList>
    </citation>
    <scope>NUCLEOTIDE SEQUENCE</scope>
</reference>
<feature type="region of interest" description="Disordered" evidence="1">
    <location>
        <begin position="195"/>
        <end position="239"/>
    </location>
</feature>
<feature type="region of interest" description="Disordered" evidence="1">
    <location>
        <begin position="333"/>
        <end position="375"/>
    </location>
</feature>
<feature type="compositionally biased region" description="Acidic residues" evidence="1">
    <location>
        <begin position="615"/>
        <end position="626"/>
    </location>
</feature>
<comment type="caution">
    <text evidence="2">The sequence shown here is derived from an EMBL/GenBank/DDBJ whole genome shotgun (WGS) entry which is preliminary data.</text>
</comment>
<feature type="compositionally biased region" description="Basic and acidic residues" evidence="1">
    <location>
        <begin position="138"/>
        <end position="153"/>
    </location>
</feature>
<feature type="compositionally biased region" description="Acidic residues" evidence="1">
    <location>
        <begin position="359"/>
        <end position="375"/>
    </location>
</feature>
<gene>
    <name evidence="2" type="ORF">Tci_298072</name>
</gene>
<feature type="compositionally biased region" description="Basic residues" evidence="1">
    <location>
        <begin position="230"/>
        <end position="239"/>
    </location>
</feature>
<evidence type="ECO:0000256" key="1">
    <source>
        <dbReference type="SAM" id="MobiDB-lite"/>
    </source>
</evidence>
<organism evidence="2">
    <name type="scientific">Tanacetum cinerariifolium</name>
    <name type="common">Dalmatian daisy</name>
    <name type="synonym">Chrysanthemum cinerariifolium</name>
    <dbReference type="NCBI Taxonomy" id="118510"/>
    <lineage>
        <taxon>Eukaryota</taxon>
        <taxon>Viridiplantae</taxon>
        <taxon>Streptophyta</taxon>
        <taxon>Embryophyta</taxon>
        <taxon>Tracheophyta</taxon>
        <taxon>Spermatophyta</taxon>
        <taxon>Magnoliopsida</taxon>
        <taxon>eudicotyledons</taxon>
        <taxon>Gunneridae</taxon>
        <taxon>Pentapetalae</taxon>
        <taxon>asterids</taxon>
        <taxon>campanulids</taxon>
        <taxon>Asterales</taxon>
        <taxon>Asteraceae</taxon>
        <taxon>Asteroideae</taxon>
        <taxon>Anthemideae</taxon>
        <taxon>Anthemidinae</taxon>
        <taxon>Tanacetum</taxon>
    </lineage>
</organism>
<sequence length="1024" mass="116790">MNPQDTQVAARDEKWVPFSERVKAFTIFADVPEIFMQQFWYSIKKVQGMDSYEFLLANKKCVVNADVFRTILDICPRVEGVNFTDVPDDDTTLAFLIKLCYKGLLYKHTNMFMDHMHQPWRTLAAIINKCLSRKTAGNDKLRRKRAQGEKTCHSPDSPRSSSITSSSNTSLSQTSIFNTIIQSKMMMFIKYSTDQIRPKNSKGNGSQRKKIDDDSQKTVDVSEESEPKPKPAKRKTGSRRVVKKKVTISAADNIIPDPDVALKLSKSISITEAEEEELAKQVHATYVRIVNESVYESAKKKTSRSSNSMLKGIPNLILEEQEEKEITEENVILEWGSKQESEHSEEDKLDEKEKGEKEGDVDDEDDETESDEDDIYNIVKDTTDANINSMLEVKIKSKVPHTSSPSMLSVPISSCFSDQFLKLFSDSSLVSIVKDTTDANINSMLEVKIKSKVLHTSSPSMLSISISKLEKDVSNLKKIDLSTKSLITLKIQFRSVVDNYFGSKVGDVFQKELKKHTTELIQKYSPQQILESFKKQTPTFDLEQGSEKNASEAALNEYDHKSAPYQTMHANKSFNKNPANHRLYYALMEGLIEDENAMDKGVVDIVQDHKRKHDDDDDDDNDDDDDDKHPPAGPNQGKQTKKRRTKEPESSKKPSSTKETQKGKALSKGPKTGKFATAKKPIEESIAEVIMDDTGDNVVHNDDQPQDTSEPMTAKTLNPKWFTQPPRPHIPGPEWNKCQVVLDQPQQPWFNQMVSTIKDPLTFNDLMATLIDFSKYVLNRLKIDNHTQDNLLGPAYNLLKGMCSCNIELEYHFQECFNALTDMLDWNNLKGDRYPFDLSKTLLLQGHPGHITVVADYFFNNDLEYLKSFDLKRTYTTLITKTKAARYEIKGIEYMVPTLWSPTKVGYDKDALKGIKHYGERRKLWHISQLNKFSKNNVYSTKKILRVKSVNVKTLYVYGHLEEIVVKRVDPLPMFTRSLVIKKRVEDLQLGVESYQKKLNITPPQPTVPEIEFKESYTPSHKPP</sequence>
<feature type="region of interest" description="Disordered" evidence="1">
    <location>
        <begin position="609"/>
        <end position="680"/>
    </location>
</feature>
<protein>
    <submittedName>
        <fullName evidence="2">Uncharacterized protein</fullName>
    </submittedName>
</protein>
<name>A0A699H387_TANCI</name>